<organism evidence="1 2">
    <name type="scientific">Bacteroides uniformis (strain ATCC 8492 / DSM 6597 / CCUG 4942 / CIP 103695 / JCM 5828 / KCTC 5204 / NCTC 13054 / VPI 0061)</name>
    <dbReference type="NCBI Taxonomy" id="411479"/>
    <lineage>
        <taxon>Bacteria</taxon>
        <taxon>Pseudomonadati</taxon>
        <taxon>Bacteroidota</taxon>
        <taxon>Bacteroidia</taxon>
        <taxon>Bacteroidales</taxon>
        <taxon>Bacteroidaceae</taxon>
        <taxon>Bacteroides</taxon>
    </lineage>
</organism>
<name>A0ABC9N6I7_BACUC</name>
<evidence type="ECO:0000313" key="1">
    <source>
        <dbReference type="EMBL" id="EDO52381.1"/>
    </source>
</evidence>
<proteinExistence type="predicted"/>
<protein>
    <submittedName>
        <fullName evidence="1">Uncharacterized protein</fullName>
    </submittedName>
</protein>
<dbReference type="EMBL" id="AAYH02000048">
    <property type="protein sequence ID" value="EDO52381.1"/>
    <property type="molecule type" value="Genomic_DNA"/>
</dbReference>
<evidence type="ECO:0000313" key="2">
    <source>
        <dbReference type="Proteomes" id="UP000004110"/>
    </source>
</evidence>
<reference evidence="1" key="2">
    <citation type="submission" date="2013-11" db="EMBL/GenBank/DDBJ databases">
        <title>Draft genome sequence of Bacteroides uniformis (ATCC 8492).</title>
        <authorList>
            <person name="Sudarsanam P."/>
            <person name="Ley R."/>
            <person name="Guruge J."/>
            <person name="Turnbaugh P.J."/>
            <person name="Mahowald M."/>
            <person name="Liep D."/>
            <person name="Gordon J."/>
        </authorList>
    </citation>
    <scope>NUCLEOTIDE SEQUENCE</scope>
    <source>
        <strain evidence="1">ATCC 8492</strain>
    </source>
</reference>
<sequence>MTRFFCINFCFLVTPATEFARKSRKKRFFPPYNIRRI</sequence>
<dbReference type="Proteomes" id="UP000004110">
    <property type="component" value="Unassembled WGS sequence"/>
</dbReference>
<reference evidence="1" key="1">
    <citation type="submission" date="2007-06" db="EMBL/GenBank/DDBJ databases">
        <authorList>
            <person name="Fulton L."/>
            <person name="Clifton S."/>
            <person name="Fulton B."/>
            <person name="Xu J."/>
            <person name="Minx P."/>
            <person name="Pepin K.H."/>
            <person name="Johnson M."/>
            <person name="Thiruvilangam P."/>
            <person name="Bhonagiri V."/>
            <person name="Nash W.E."/>
            <person name="Mardis E.R."/>
            <person name="Wilson R.K."/>
        </authorList>
    </citation>
    <scope>NUCLEOTIDE SEQUENCE [LARGE SCALE GENOMIC DNA]</scope>
    <source>
        <strain evidence="1">ATCC 8492</strain>
    </source>
</reference>
<keyword evidence="2" id="KW-1185">Reference proteome</keyword>
<gene>
    <name evidence="1" type="ORF">BACUNI_03995</name>
</gene>
<comment type="caution">
    <text evidence="1">The sequence shown here is derived from an EMBL/GenBank/DDBJ whole genome shotgun (WGS) entry which is preliminary data.</text>
</comment>
<dbReference type="AlphaFoldDB" id="A0ABC9N6I7"/>
<accession>A0ABC9N6I7</accession>